<evidence type="ECO:0000313" key="2">
    <source>
        <dbReference type="Proteomes" id="UP000308600"/>
    </source>
</evidence>
<dbReference type="EMBL" id="ML208352">
    <property type="protein sequence ID" value="TFK68435.1"/>
    <property type="molecule type" value="Genomic_DNA"/>
</dbReference>
<reference evidence="1 2" key="1">
    <citation type="journal article" date="2019" name="Nat. Ecol. Evol.">
        <title>Megaphylogeny resolves global patterns of mushroom evolution.</title>
        <authorList>
            <person name="Varga T."/>
            <person name="Krizsan K."/>
            <person name="Foldi C."/>
            <person name="Dima B."/>
            <person name="Sanchez-Garcia M."/>
            <person name="Sanchez-Ramirez S."/>
            <person name="Szollosi G.J."/>
            <person name="Szarkandi J.G."/>
            <person name="Papp V."/>
            <person name="Albert L."/>
            <person name="Andreopoulos W."/>
            <person name="Angelini C."/>
            <person name="Antonin V."/>
            <person name="Barry K.W."/>
            <person name="Bougher N.L."/>
            <person name="Buchanan P."/>
            <person name="Buyck B."/>
            <person name="Bense V."/>
            <person name="Catcheside P."/>
            <person name="Chovatia M."/>
            <person name="Cooper J."/>
            <person name="Damon W."/>
            <person name="Desjardin D."/>
            <person name="Finy P."/>
            <person name="Geml J."/>
            <person name="Haridas S."/>
            <person name="Hughes K."/>
            <person name="Justo A."/>
            <person name="Karasinski D."/>
            <person name="Kautmanova I."/>
            <person name="Kiss B."/>
            <person name="Kocsube S."/>
            <person name="Kotiranta H."/>
            <person name="LaButti K.M."/>
            <person name="Lechner B.E."/>
            <person name="Liimatainen K."/>
            <person name="Lipzen A."/>
            <person name="Lukacs Z."/>
            <person name="Mihaltcheva S."/>
            <person name="Morgado L.N."/>
            <person name="Niskanen T."/>
            <person name="Noordeloos M.E."/>
            <person name="Ohm R.A."/>
            <person name="Ortiz-Santana B."/>
            <person name="Ovrebo C."/>
            <person name="Racz N."/>
            <person name="Riley R."/>
            <person name="Savchenko A."/>
            <person name="Shiryaev A."/>
            <person name="Soop K."/>
            <person name="Spirin V."/>
            <person name="Szebenyi C."/>
            <person name="Tomsovsky M."/>
            <person name="Tulloss R.E."/>
            <person name="Uehling J."/>
            <person name="Grigoriev I.V."/>
            <person name="Vagvolgyi C."/>
            <person name="Papp T."/>
            <person name="Martin F.M."/>
            <person name="Miettinen O."/>
            <person name="Hibbett D.S."/>
            <person name="Nagy L.G."/>
        </authorList>
    </citation>
    <scope>NUCLEOTIDE SEQUENCE [LARGE SCALE GENOMIC DNA]</scope>
    <source>
        <strain evidence="1 2">NL-1719</strain>
    </source>
</reference>
<evidence type="ECO:0000313" key="1">
    <source>
        <dbReference type="EMBL" id="TFK68435.1"/>
    </source>
</evidence>
<dbReference type="Proteomes" id="UP000308600">
    <property type="component" value="Unassembled WGS sequence"/>
</dbReference>
<proteinExistence type="predicted"/>
<gene>
    <name evidence="1" type="ORF">BDN72DRAFT_960272</name>
</gene>
<sequence>MKPDMASAQSTDDTQPVLSQEEYITLGGAISGPAGEDKARQFYESTMNNTWQLNSFVGYCTNHHADIHIFPLDDDFSIVYWGGQGAEAVQFWSFQISRRRSDASTVFDEDLDTPVDLTRERIRLFTSEGSPTVPFMHGKCGAPEGTTIFLERSFEQGPPKTIPITFPIRKRPGYANLPNN</sequence>
<protein>
    <submittedName>
        <fullName evidence="1">Uncharacterized protein</fullName>
    </submittedName>
</protein>
<accession>A0ACD3ASF2</accession>
<organism evidence="1 2">
    <name type="scientific">Pluteus cervinus</name>
    <dbReference type="NCBI Taxonomy" id="181527"/>
    <lineage>
        <taxon>Eukaryota</taxon>
        <taxon>Fungi</taxon>
        <taxon>Dikarya</taxon>
        <taxon>Basidiomycota</taxon>
        <taxon>Agaricomycotina</taxon>
        <taxon>Agaricomycetes</taxon>
        <taxon>Agaricomycetidae</taxon>
        <taxon>Agaricales</taxon>
        <taxon>Pluteineae</taxon>
        <taxon>Pluteaceae</taxon>
        <taxon>Pluteus</taxon>
    </lineage>
</organism>
<keyword evidence="2" id="KW-1185">Reference proteome</keyword>
<name>A0ACD3ASF2_9AGAR</name>